<dbReference type="EMBL" id="OX459122">
    <property type="protein sequence ID" value="CAI9107614.1"/>
    <property type="molecule type" value="Genomic_DNA"/>
</dbReference>
<protein>
    <submittedName>
        <fullName evidence="2">OLC1v1007009C1</fullName>
    </submittedName>
</protein>
<sequence>MPESDRKRIVIESDLSVDDDDQLPVRGGGGSSESSQVTDIDDDEEYLLAAAAQADAGRRIGTFTFEYPSEFLDCEVEFSDSEVDHEFFANLDLAATKEEEAAGGVSPTKKKNTCLHSGQKLPELCFVKTIKDSKFASM</sequence>
<dbReference type="AlphaFoldDB" id="A0AAV1DIE8"/>
<evidence type="ECO:0000256" key="1">
    <source>
        <dbReference type="SAM" id="MobiDB-lite"/>
    </source>
</evidence>
<reference evidence="2" key="1">
    <citation type="submission" date="2023-03" db="EMBL/GenBank/DDBJ databases">
        <authorList>
            <person name="Julca I."/>
        </authorList>
    </citation>
    <scope>NUCLEOTIDE SEQUENCE</scope>
</reference>
<accession>A0AAV1DIE8</accession>
<feature type="region of interest" description="Disordered" evidence="1">
    <location>
        <begin position="1"/>
        <end position="39"/>
    </location>
</feature>
<proteinExistence type="predicted"/>
<feature type="compositionally biased region" description="Basic and acidic residues" evidence="1">
    <location>
        <begin position="1"/>
        <end position="11"/>
    </location>
</feature>
<dbReference type="Proteomes" id="UP001161247">
    <property type="component" value="Chromosome 5"/>
</dbReference>
<keyword evidence="3" id="KW-1185">Reference proteome</keyword>
<evidence type="ECO:0000313" key="2">
    <source>
        <dbReference type="EMBL" id="CAI9107614.1"/>
    </source>
</evidence>
<evidence type="ECO:0000313" key="3">
    <source>
        <dbReference type="Proteomes" id="UP001161247"/>
    </source>
</evidence>
<gene>
    <name evidence="2" type="ORF">OLC1_LOCUS15884</name>
</gene>
<organism evidence="2 3">
    <name type="scientific">Oldenlandia corymbosa var. corymbosa</name>
    <dbReference type="NCBI Taxonomy" id="529605"/>
    <lineage>
        <taxon>Eukaryota</taxon>
        <taxon>Viridiplantae</taxon>
        <taxon>Streptophyta</taxon>
        <taxon>Embryophyta</taxon>
        <taxon>Tracheophyta</taxon>
        <taxon>Spermatophyta</taxon>
        <taxon>Magnoliopsida</taxon>
        <taxon>eudicotyledons</taxon>
        <taxon>Gunneridae</taxon>
        <taxon>Pentapetalae</taxon>
        <taxon>asterids</taxon>
        <taxon>lamiids</taxon>
        <taxon>Gentianales</taxon>
        <taxon>Rubiaceae</taxon>
        <taxon>Rubioideae</taxon>
        <taxon>Spermacoceae</taxon>
        <taxon>Hedyotis-Oldenlandia complex</taxon>
        <taxon>Oldenlandia</taxon>
    </lineage>
</organism>
<name>A0AAV1DIE8_OLDCO</name>